<sequence length="960" mass="106480">MKEPSPLRQVSGPGYSSDLGVLFEENEVQSNGLGYQSALNFIRPKPTFSTPFQNSVQSMEPPSSSASHSITRRPRAGTMPSFIQPPIANRPATNSSAALLLSTIEAGRHRSGSLNLPPVEPSFWGLGHDGPLSPSSEQLLQNDNDFSIARTMRSLGLEDDHEHEKEQEKENDDILTNSLFHHKSPPEFHLPSRSLLSGNNRNRSYSVNAAARYDMEDSNVSQGGLPATFAKNTGLSFVSPLEGFNRQQNRPRAASMGRAEAGRLNNMMHPSVTFWNSNNSSNGQRVSPLVAMTEEEIDEQPALSLGDSELLANILQSGSNNEINQQMEILNGNASITEKPYLTFSQSTPTFKENFQAQNVNQQHSRSLWVGNIDNSITIETLTQVFSMFGPIESVRLLLEKECAFINFFHIEDAVRAKEDVLTHMGGRIGSCIVRIGFGKADAAVTETNVSQPTRALWLGNIPGNTTPASLQSIFGTFGTIESVRVLSHKNCGFINFETVEDAVAARDALLQNKIFAPGFSTARVGFAKVPSTPTLSTRNSDSSASTPANERIEVFTSTPKSSSIEKNVNDKMTIEDWQKELYEIMKELGVGEKVTLSSISRKHITYLRTYLFGYLLLFFVDLRTTSFYHDYIPSVPELGAGRKFDSSRLKEIRKRLDNAEDGAQEAEVIAFECMDEIAEITSDYIGNTLVQRLFEKCSEDTKTLMLERIGPHLAANSVHKNGTWATQKIIDLAKTPRQIELIRQHLQPYIPPLLLDQFGNYAVQCYLRLGQDADNGFIFDAMVEKLMIIAQGRFGARSMRGILESEYVTEDQKILVAAALCQNATSLSTNANGALLISWLIESTHIANRMRVIAHQLTNNMAQLCTHKLGSQIVYKLINQSTDVESQDKIFNSLCVENILLEILSDQLRGLNFIQKVLACPSLSDEQKSILRQHVCASLEQLKGPGHKKLLDQLLQENQ</sequence>
<evidence type="ECO:0000259" key="6">
    <source>
        <dbReference type="PROSITE" id="PS50303"/>
    </source>
</evidence>
<feature type="domain" description="RRM" evidence="5">
    <location>
        <begin position="366"/>
        <end position="441"/>
    </location>
</feature>
<dbReference type="SMART" id="SM00360">
    <property type="entry name" value="RRM"/>
    <property type="match status" value="2"/>
</dbReference>
<dbReference type="Pfam" id="PF00076">
    <property type="entry name" value="RRM_1"/>
    <property type="match status" value="2"/>
</dbReference>
<dbReference type="PANTHER" id="PTHR47093">
    <property type="entry name" value="PROTEIN JSN1-RELATED"/>
    <property type="match status" value="1"/>
</dbReference>
<dbReference type="InterPro" id="IPR016024">
    <property type="entry name" value="ARM-type_fold"/>
</dbReference>
<evidence type="ECO:0000256" key="2">
    <source>
        <dbReference type="PROSITE-ProRule" id="PRU00176"/>
    </source>
</evidence>
<dbReference type="Gene3D" id="3.30.70.330">
    <property type="match status" value="2"/>
</dbReference>
<accession>A0A1X0QZC8</accession>
<reference evidence="7" key="1">
    <citation type="journal article" date="2016" name="Proc. Natl. Acad. Sci. U.S.A.">
        <title>Lipid metabolic changes in an early divergent fungus govern the establishment of a mutualistic symbiosis with endobacteria.</title>
        <authorList>
            <person name="Lastovetsky O.A."/>
            <person name="Gaspar M.L."/>
            <person name="Mondo S.J."/>
            <person name="LaButti K.M."/>
            <person name="Sandor L."/>
            <person name="Grigoriev I.V."/>
            <person name="Henry S.A."/>
            <person name="Pawlowska T.E."/>
        </authorList>
    </citation>
    <scope>NUCLEOTIDE SEQUENCE [LARGE SCALE GENOMIC DNA]</scope>
    <source>
        <strain evidence="7">ATCC 52814</strain>
    </source>
</reference>
<dbReference type="PROSITE" id="PS50302">
    <property type="entry name" value="PUM"/>
    <property type="match status" value="3"/>
</dbReference>
<dbReference type="SUPFAM" id="SSF54928">
    <property type="entry name" value="RNA-binding domain, RBD"/>
    <property type="match status" value="1"/>
</dbReference>
<proteinExistence type="predicted"/>
<organism evidence="7">
    <name type="scientific">Rhizopus microsporus var. microsporus</name>
    <dbReference type="NCBI Taxonomy" id="86635"/>
    <lineage>
        <taxon>Eukaryota</taxon>
        <taxon>Fungi</taxon>
        <taxon>Fungi incertae sedis</taxon>
        <taxon>Mucoromycota</taxon>
        <taxon>Mucoromycotina</taxon>
        <taxon>Mucoromycetes</taxon>
        <taxon>Mucorales</taxon>
        <taxon>Mucorineae</taxon>
        <taxon>Rhizopodaceae</taxon>
        <taxon>Rhizopus</taxon>
    </lineage>
</organism>
<keyword evidence="1" id="KW-0677">Repeat</keyword>
<dbReference type="SMART" id="SM00025">
    <property type="entry name" value="Pumilio"/>
    <property type="match status" value="7"/>
</dbReference>
<dbReference type="InterPro" id="IPR035979">
    <property type="entry name" value="RBD_domain_sf"/>
</dbReference>
<dbReference type="GO" id="GO:0000288">
    <property type="term" value="P:nuclear-transcribed mRNA catabolic process, deadenylation-dependent decay"/>
    <property type="evidence" value="ECO:0007669"/>
    <property type="project" value="TreeGrafter"/>
</dbReference>
<dbReference type="Proteomes" id="UP000242414">
    <property type="component" value="Unassembled WGS sequence"/>
</dbReference>
<dbReference type="Gene3D" id="1.25.10.10">
    <property type="entry name" value="Leucine-rich Repeat Variant"/>
    <property type="match status" value="1"/>
</dbReference>
<dbReference type="OrthoDB" id="2017782at2759"/>
<dbReference type="PROSITE" id="PS50303">
    <property type="entry name" value="PUM_HD"/>
    <property type="match status" value="1"/>
</dbReference>
<evidence type="ECO:0000256" key="3">
    <source>
        <dbReference type="PROSITE-ProRule" id="PRU00317"/>
    </source>
</evidence>
<protein>
    <submittedName>
        <fullName evidence="7">ARM repeat-containing protein</fullName>
    </submittedName>
</protein>
<feature type="domain" description="PUM-HD" evidence="6">
    <location>
        <begin position="608"/>
        <end position="959"/>
    </location>
</feature>
<dbReference type="AlphaFoldDB" id="A0A1X0QZC8"/>
<evidence type="ECO:0000256" key="4">
    <source>
        <dbReference type="SAM" id="MobiDB-lite"/>
    </source>
</evidence>
<dbReference type="GO" id="GO:0003723">
    <property type="term" value="F:RNA binding"/>
    <property type="evidence" value="ECO:0007669"/>
    <property type="project" value="UniProtKB-UniRule"/>
</dbReference>
<dbReference type="InterPro" id="IPR000504">
    <property type="entry name" value="RRM_dom"/>
</dbReference>
<dbReference type="EMBL" id="KV921953">
    <property type="protein sequence ID" value="ORE05086.1"/>
    <property type="molecule type" value="Genomic_DNA"/>
</dbReference>
<gene>
    <name evidence="7" type="ORF">BCV72DRAFT_4279</name>
</gene>
<feature type="region of interest" description="Disordered" evidence="4">
    <location>
        <begin position="52"/>
        <end position="90"/>
    </location>
</feature>
<dbReference type="InterPro" id="IPR001313">
    <property type="entry name" value="Pumilio_RNA-bd_rpt"/>
</dbReference>
<feature type="repeat" description="Pumilio" evidence="3">
    <location>
        <begin position="673"/>
        <end position="708"/>
    </location>
</feature>
<evidence type="ECO:0000313" key="7">
    <source>
        <dbReference type="EMBL" id="ORE05086.1"/>
    </source>
</evidence>
<feature type="compositionally biased region" description="Low complexity" evidence="4">
    <location>
        <begin position="55"/>
        <end position="69"/>
    </location>
</feature>
<dbReference type="VEuPathDB" id="FungiDB:BCV72DRAFT_4279"/>
<dbReference type="Pfam" id="PF00806">
    <property type="entry name" value="PUF"/>
    <property type="match status" value="3"/>
</dbReference>
<dbReference type="InterPro" id="IPR033133">
    <property type="entry name" value="PUM-HD"/>
</dbReference>
<dbReference type="CDD" id="cd00590">
    <property type="entry name" value="RRM_SF"/>
    <property type="match status" value="1"/>
</dbReference>
<dbReference type="SUPFAM" id="SSF48371">
    <property type="entry name" value="ARM repeat"/>
    <property type="match status" value="1"/>
</dbReference>
<evidence type="ECO:0000259" key="5">
    <source>
        <dbReference type="PROSITE" id="PS50102"/>
    </source>
</evidence>
<dbReference type="PROSITE" id="PS50102">
    <property type="entry name" value="RRM"/>
    <property type="match status" value="2"/>
</dbReference>
<dbReference type="PANTHER" id="PTHR47093:SF1">
    <property type="entry name" value="PROTEIN JSN1-RELATED"/>
    <property type="match status" value="1"/>
</dbReference>
<keyword evidence="2" id="KW-0694">RNA-binding</keyword>
<name>A0A1X0QZC8_RHIZD</name>
<dbReference type="InterPro" id="IPR052645">
    <property type="entry name" value="Pumilio_domain_protein"/>
</dbReference>
<feature type="repeat" description="Pumilio" evidence="3">
    <location>
        <begin position="746"/>
        <end position="781"/>
    </location>
</feature>
<feature type="domain" description="RRM" evidence="5">
    <location>
        <begin position="455"/>
        <end position="530"/>
    </location>
</feature>
<dbReference type="InterPro" id="IPR012677">
    <property type="entry name" value="Nucleotide-bd_a/b_plait_sf"/>
</dbReference>
<dbReference type="InterPro" id="IPR011989">
    <property type="entry name" value="ARM-like"/>
</dbReference>
<feature type="repeat" description="Pumilio" evidence="3">
    <location>
        <begin position="857"/>
        <end position="893"/>
    </location>
</feature>
<evidence type="ECO:0000256" key="1">
    <source>
        <dbReference type="ARBA" id="ARBA00022737"/>
    </source>
</evidence>